<gene>
    <name evidence="27" type="ORF">ACEWY4_006745</name>
</gene>
<evidence type="ECO:0000256" key="10">
    <source>
        <dbReference type="ARBA" id="ARBA00022968"/>
    </source>
</evidence>
<keyword evidence="8" id="KW-0492">Microsome</keyword>
<feature type="active site" evidence="23">
    <location>
        <position position="349"/>
    </location>
</feature>
<comment type="catalytic activity">
    <reaction evidence="15">
        <text>1-O-hexadecyl-2-acetyl-sn-glycerol + H2O = 1-O-hexadecyl-sn-glycerol + acetate + H(+)</text>
        <dbReference type="Rhea" id="RHEA:38563"/>
        <dbReference type="ChEBI" id="CHEBI:15377"/>
        <dbReference type="ChEBI" id="CHEBI:15378"/>
        <dbReference type="ChEBI" id="CHEBI:30089"/>
        <dbReference type="ChEBI" id="CHEBI:34115"/>
        <dbReference type="ChEBI" id="CHEBI:75936"/>
    </reaction>
    <physiologicalReaction direction="left-to-right" evidence="15">
        <dbReference type="Rhea" id="RHEA:38564"/>
    </physiologicalReaction>
</comment>
<reference evidence="27 28" key="1">
    <citation type="submission" date="2024-09" db="EMBL/GenBank/DDBJ databases">
        <title>A chromosome-level genome assembly of Gray's grenadier anchovy, Coilia grayii.</title>
        <authorList>
            <person name="Fu Z."/>
        </authorList>
    </citation>
    <scope>NUCLEOTIDE SEQUENCE [LARGE SCALE GENOMIC DNA]</scope>
    <source>
        <strain evidence="27">G4</strain>
        <tissue evidence="27">Muscle</tissue>
    </source>
</reference>
<dbReference type="InterPro" id="IPR013094">
    <property type="entry name" value="AB_hydrolase_3"/>
</dbReference>
<evidence type="ECO:0000256" key="9">
    <source>
        <dbReference type="ARBA" id="ARBA00022963"/>
    </source>
</evidence>
<keyword evidence="10" id="KW-0735">Signal-anchor</keyword>
<evidence type="ECO:0000256" key="3">
    <source>
        <dbReference type="ARBA" id="ARBA00010515"/>
    </source>
</evidence>
<evidence type="ECO:0000256" key="8">
    <source>
        <dbReference type="ARBA" id="ARBA00022848"/>
    </source>
</evidence>
<comment type="catalytic activity">
    <reaction evidence="21">
        <text>a cholesterol ester + H2O = cholesterol + a fatty acid + H(+)</text>
        <dbReference type="Rhea" id="RHEA:36403"/>
        <dbReference type="ChEBI" id="CHEBI:15377"/>
        <dbReference type="ChEBI" id="CHEBI:15378"/>
        <dbReference type="ChEBI" id="CHEBI:16113"/>
        <dbReference type="ChEBI" id="CHEBI:17002"/>
        <dbReference type="ChEBI" id="CHEBI:28868"/>
    </reaction>
    <physiologicalReaction direction="left-to-right" evidence="21">
        <dbReference type="Rhea" id="RHEA:36404"/>
    </physiologicalReaction>
</comment>
<comment type="catalytic activity">
    <reaction evidence="22">
        <text>a 1-O-alkyl-2-acetyl-sn-glycerol + H2O = a 1-O-alkyl-sn-glycerol + acetate + H(+)</text>
        <dbReference type="Rhea" id="RHEA:11552"/>
        <dbReference type="ChEBI" id="CHEBI:15377"/>
        <dbReference type="ChEBI" id="CHEBI:15378"/>
        <dbReference type="ChEBI" id="CHEBI:15850"/>
        <dbReference type="ChEBI" id="CHEBI:16291"/>
        <dbReference type="ChEBI" id="CHEBI:30089"/>
        <dbReference type="EC" id="3.1.1.71"/>
    </reaction>
    <physiologicalReaction direction="left-to-right" evidence="22">
        <dbReference type="Rhea" id="RHEA:11553"/>
    </physiologicalReaction>
</comment>
<dbReference type="GO" id="GO:0016042">
    <property type="term" value="P:lipid catabolic process"/>
    <property type="evidence" value="ECO:0007669"/>
    <property type="project" value="UniProtKB-KW"/>
</dbReference>
<dbReference type="AlphaFoldDB" id="A0ABD1KEN3"/>
<dbReference type="PIRSF" id="PIRSF037251">
    <property type="entry name" value="Arylacetamide_deacetylase"/>
    <property type="match status" value="1"/>
</dbReference>
<evidence type="ECO:0000256" key="5">
    <source>
        <dbReference type="ARBA" id="ARBA00022692"/>
    </source>
</evidence>
<dbReference type="InterPro" id="IPR050300">
    <property type="entry name" value="GDXG_lipolytic_enzyme"/>
</dbReference>
<evidence type="ECO:0000256" key="24">
    <source>
        <dbReference type="PROSITE-ProRule" id="PRU10038"/>
    </source>
</evidence>
<keyword evidence="25" id="KW-0732">Signal</keyword>
<dbReference type="EC" id="3.1.1.71" evidence="16"/>
<feature type="active site" evidence="23 24">
    <location>
        <position position="192"/>
    </location>
</feature>
<evidence type="ECO:0000259" key="26">
    <source>
        <dbReference type="Pfam" id="PF07859"/>
    </source>
</evidence>
<dbReference type="InterPro" id="IPR017157">
    <property type="entry name" value="Arylacetamide_deacetylase"/>
</dbReference>
<comment type="similarity">
    <text evidence="3">Belongs to the 'GDXG' lipolytic enzyme family.</text>
</comment>
<dbReference type="InterPro" id="IPR029058">
    <property type="entry name" value="AB_hydrolase_fold"/>
</dbReference>
<accession>A0ABD1KEN3</accession>
<keyword evidence="6" id="KW-0378">Hydrolase</keyword>
<evidence type="ECO:0000256" key="6">
    <source>
        <dbReference type="ARBA" id="ARBA00022801"/>
    </source>
</evidence>
<comment type="caution">
    <text evidence="27">The sequence shown here is derived from an EMBL/GenBank/DDBJ whole genome shotgun (WGS) entry which is preliminary data.</text>
</comment>
<evidence type="ECO:0000256" key="7">
    <source>
        <dbReference type="ARBA" id="ARBA00022824"/>
    </source>
</evidence>
<dbReference type="PANTHER" id="PTHR48081">
    <property type="entry name" value="AB HYDROLASE SUPERFAMILY PROTEIN C4A8.06C"/>
    <property type="match status" value="1"/>
</dbReference>
<dbReference type="Gene3D" id="3.40.50.1820">
    <property type="entry name" value="alpha/beta hydrolase"/>
    <property type="match status" value="1"/>
</dbReference>
<feature type="domain" description="Alpha/beta hydrolase fold-3" evidence="26">
    <location>
        <begin position="321"/>
        <end position="381"/>
    </location>
</feature>
<feature type="domain" description="Alpha/beta hydrolase fold-3" evidence="26">
    <location>
        <begin position="110"/>
        <end position="266"/>
    </location>
</feature>
<evidence type="ECO:0000256" key="22">
    <source>
        <dbReference type="ARBA" id="ARBA00049214"/>
    </source>
</evidence>
<evidence type="ECO:0000256" key="16">
    <source>
        <dbReference type="ARBA" id="ARBA00044060"/>
    </source>
</evidence>
<evidence type="ECO:0000256" key="14">
    <source>
        <dbReference type="ARBA" id="ARBA00023180"/>
    </source>
</evidence>
<comment type="catalytic activity">
    <reaction evidence="20">
        <text>cholesteryl (9Z-octadecenoate) + H2O = cholesterol + (9Z)-octadecenoate + H(+)</text>
        <dbReference type="Rhea" id="RHEA:33875"/>
        <dbReference type="ChEBI" id="CHEBI:15377"/>
        <dbReference type="ChEBI" id="CHEBI:15378"/>
        <dbReference type="ChEBI" id="CHEBI:16113"/>
        <dbReference type="ChEBI" id="CHEBI:30823"/>
        <dbReference type="ChEBI" id="CHEBI:46898"/>
    </reaction>
    <physiologicalReaction direction="left-to-right" evidence="20">
        <dbReference type="Rhea" id="RHEA:33876"/>
    </physiologicalReaction>
</comment>
<dbReference type="GO" id="GO:0005886">
    <property type="term" value="C:plasma membrane"/>
    <property type="evidence" value="ECO:0007669"/>
    <property type="project" value="UniProtKB-SubCell"/>
</dbReference>
<organism evidence="27 28">
    <name type="scientific">Coilia grayii</name>
    <name type="common">Gray's grenadier anchovy</name>
    <dbReference type="NCBI Taxonomy" id="363190"/>
    <lineage>
        <taxon>Eukaryota</taxon>
        <taxon>Metazoa</taxon>
        <taxon>Chordata</taxon>
        <taxon>Craniata</taxon>
        <taxon>Vertebrata</taxon>
        <taxon>Euteleostomi</taxon>
        <taxon>Actinopterygii</taxon>
        <taxon>Neopterygii</taxon>
        <taxon>Teleostei</taxon>
        <taxon>Clupei</taxon>
        <taxon>Clupeiformes</taxon>
        <taxon>Clupeoidei</taxon>
        <taxon>Engraulidae</taxon>
        <taxon>Coilinae</taxon>
        <taxon>Coilia</taxon>
    </lineage>
</organism>
<evidence type="ECO:0000256" key="23">
    <source>
        <dbReference type="PIRSR" id="PIRSR037251-1"/>
    </source>
</evidence>
<dbReference type="Proteomes" id="UP001591681">
    <property type="component" value="Unassembled WGS sequence"/>
</dbReference>
<evidence type="ECO:0000256" key="18">
    <source>
        <dbReference type="ARBA" id="ARBA00044219"/>
    </source>
</evidence>
<sequence>MMRVFCCVSLLLSLALAYYIYIPLPETVSEPWKLMVLDAAIRSLFSVGGLLQSLGLCHHIKFIRHTVQTLQVLTPVPSGGPKVHDTTFAGVQVRVYESSSVEKGKLKRGLIFLHGGGWALGSTKEQSYDLLCRKMADELKAVIVSVEYRLVPDVHFPQQYDDCLEATKYFLRPEVLALYSVDPEHVGVSGDSAGGNLAAAVAQQVSVDDSILVKFSAQALIYPVLQALDFNTPSYLQNQNVPILYRAALIHFWLEYLNADHSLVYPMLINNHTGKDQKALSKHRSKFDWTTLLSPEFQKNYKPVIPVKGSPKILKKVPALLDVRAAPLLAEEEVLQRTPQAYILTCEHDVLRDDGLMYARRLQQAGVAVTSDHHADGFHGTLSFAFWPLKFEAGERAVLNLISWLNDHL</sequence>
<evidence type="ECO:0000256" key="2">
    <source>
        <dbReference type="ARBA" id="ARBA00004401"/>
    </source>
</evidence>
<keyword evidence="13" id="KW-0472">Membrane</keyword>
<feature type="active site" evidence="23">
    <location>
        <position position="379"/>
    </location>
</feature>
<dbReference type="GO" id="GO:0047378">
    <property type="term" value="F:acetylalkylglycerol acetylhydrolase activity"/>
    <property type="evidence" value="ECO:0007669"/>
    <property type="project" value="UniProtKB-EC"/>
</dbReference>
<proteinExistence type="inferred from homology"/>
<keyword evidence="5" id="KW-0812">Transmembrane</keyword>
<comment type="subcellular location">
    <subcellularLocation>
        <location evidence="2">Cell membrane</location>
        <topology evidence="2">Single-pass type II membrane protein</topology>
    </subcellularLocation>
    <subcellularLocation>
        <location evidence="1">Microsome</location>
    </subcellularLocation>
</comment>
<name>A0ABD1KEN3_9TELE</name>
<evidence type="ECO:0000256" key="1">
    <source>
        <dbReference type="ARBA" id="ARBA00004144"/>
    </source>
</evidence>
<dbReference type="PANTHER" id="PTHR48081:SF29">
    <property type="entry name" value="NEUTRAL CHOLESTEROL ESTER HYDROLASE 1"/>
    <property type="match status" value="1"/>
</dbReference>
<protein>
    <recommendedName>
        <fullName evidence="17">Neutral cholesterol ester hydrolase 1</fullName>
        <ecNumber evidence="16">3.1.1.71</ecNumber>
    </recommendedName>
    <alternativeName>
        <fullName evidence="18">Acetylalkylglycerol acetylhydrolase</fullName>
    </alternativeName>
    <alternativeName>
        <fullName evidence="19">Arylacetamide deacetylase-like 1</fullName>
    </alternativeName>
</protein>
<evidence type="ECO:0000313" key="28">
    <source>
        <dbReference type="Proteomes" id="UP001591681"/>
    </source>
</evidence>
<evidence type="ECO:0000313" key="27">
    <source>
        <dbReference type="EMBL" id="KAL2097538.1"/>
    </source>
</evidence>
<evidence type="ECO:0000256" key="11">
    <source>
        <dbReference type="ARBA" id="ARBA00022989"/>
    </source>
</evidence>
<feature type="signal peptide" evidence="25">
    <location>
        <begin position="1"/>
        <end position="17"/>
    </location>
</feature>
<dbReference type="SUPFAM" id="SSF53474">
    <property type="entry name" value="alpha/beta-Hydrolases"/>
    <property type="match status" value="1"/>
</dbReference>
<keyword evidence="12" id="KW-0443">Lipid metabolism</keyword>
<evidence type="ECO:0000256" key="13">
    <source>
        <dbReference type="ARBA" id="ARBA00023136"/>
    </source>
</evidence>
<evidence type="ECO:0000256" key="25">
    <source>
        <dbReference type="SAM" id="SignalP"/>
    </source>
</evidence>
<evidence type="ECO:0000256" key="17">
    <source>
        <dbReference type="ARBA" id="ARBA00044162"/>
    </source>
</evidence>
<evidence type="ECO:0000256" key="21">
    <source>
        <dbReference type="ARBA" id="ARBA00048913"/>
    </source>
</evidence>
<keyword evidence="9" id="KW-0442">Lipid degradation</keyword>
<feature type="chain" id="PRO_5044795829" description="Neutral cholesterol ester hydrolase 1" evidence="25">
    <location>
        <begin position="18"/>
        <end position="409"/>
    </location>
</feature>
<dbReference type="PROSITE" id="PS01174">
    <property type="entry name" value="LIPASE_GDXG_SER"/>
    <property type="match status" value="1"/>
</dbReference>
<evidence type="ECO:0000256" key="15">
    <source>
        <dbReference type="ARBA" id="ARBA00023406"/>
    </source>
</evidence>
<dbReference type="InterPro" id="IPR033140">
    <property type="entry name" value="Lipase_GDXG_put_SER_AS"/>
</dbReference>
<keyword evidence="14" id="KW-0325">Glycoprotein</keyword>
<dbReference type="EMBL" id="JBHFQA010000006">
    <property type="protein sequence ID" value="KAL2097538.1"/>
    <property type="molecule type" value="Genomic_DNA"/>
</dbReference>
<dbReference type="Pfam" id="PF07859">
    <property type="entry name" value="Abhydrolase_3"/>
    <property type="match status" value="2"/>
</dbReference>
<evidence type="ECO:0000256" key="12">
    <source>
        <dbReference type="ARBA" id="ARBA00023098"/>
    </source>
</evidence>
<keyword evidence="4" id="KW-1003">Cell membrane</keyword>
<evidence type="ECO:0000256" key="4">
    <source>
        <dbReference type="ARBA" id="ARBA00022475"/>
    </source>
</evidence>
<keyword evidence="28" id="KW-1185">Reference proteome</keyword>
<evidence type="ECO:0000256" key="19">
    <source>
        <dbReference type="ARBA" id="ARBA00044256"/>
    </source>
</evidence>
<keyword evidence="7" id="KW-0256">Endoplasmic reticulum</keyword>
<keyword evidence="11" id="KW-1133">Transmembrane helix</keyword>
<evidence type="ECO:0000256" key="20">
    <source>
        <dbReference type="ARBA" id="ARBA00047653"/>
    </source>
</evidence>